<reference evidence="1" key="2">
    <citation type="journal article" date="2022" name="Microbiol. Resour. Announc.">
        <title>Metagenome Sequencing to Explore Phylogenomics of Terrestrial Cyanobacteria.</title>
        <authorList>
            <person name="Ward R.D."/>
            <person name="Stajich J.E."/>
            <person name="Johansen J.R."/>
            <person name="Huntemann M."/>
            <person name="Clum A."/>
            <person name="Foster B."/>
            <person name="Foster B."/>
            <person name="Roux S."/>
            <person name="Palaniappan K."/>
            <person name="Varghese N."/>
            <person name="Mukherjee S."/>
            <person name="Reddy T.B.K."/>
            <person name="Daum C."/>
            <person name="Copeland A."/>
            <person name="Chen I.A."/>
            <person name="Ivanova N.N."/>
            <person name="Kyrpides N.C."/>
            <person name="Shapiro N."/>
            <person name="Eloe-Fadrosh E.A."/>
            <person name="Pietrasiak N."/>
        </authorList>
    </citation>
    <scope>NUCLEOTIDE SEQUENCE</scope>
    <source>
        <strain evidence="1">CPER-KK1</strain>
    </source>
</reference>
<proteinExistence type="predicted"/>
<name>A0A951PS46_9CYAN</name>
<evidence type="ECO:0000313" key="2">
    <source>
        <dbReference type="Proteomes" id="UP000753908"/>
    </source>
</evidence>
<dbReference type="EMBL" id="JAHHIF010000049">
    <property type="protein sequence ID" value="MBW4547854.1"/>
    <property type="molecule type" value="Genomic_DNA"/>
</dbReference>
<dbReference type="Pfam" id="PF03683">
    <property type="entry name" value="UPF0175"/>
    <property type="match status" value="1"/>
</dbReference>
<sequence>MQTQQPETEVKFTVVIPEIPEAHKLEAESKAREAYVMTLLRHSDISAGRAAKLLGIDRWQLSDLMDVYDISPFPTQTREELEREVAKAKRTLEKYSK</sequence>
<protein>
    <submittedName>
        <fullName evidence="1">UPF0175 family protein</fullName>
    </submittedName>
</protein>
<gene>
    <name evidence="1" type="ORF">KME25_25915</name>
</gene>
<dbReference type="Proteomes" id="UP000753908">
    <property type="component" value="Unassembled WGS sequence"/>
</dbReference>
<dbReference type="AlphaFoldDB" id="A0A951PS46"/>
<reference evidence="1" key="1">
    <citation type="submission" date="2021-05" db="EMBL/GenBank/DDBJ databases">
        <authorList>
            <person name="Pietrasiak N."/>
            <person name="Ward R."/>
            <person name="Stajich J.E."/>
            <person name="Kurbessoian T."/>
        </authorList>
    </citation>
    <scope>NUCLEOTIDE SEQUENCE</scope>
    <source>
        <strain evidence="1">CPER-KK1</strain>
    </source>
</reference>
<evidence type="ECO:0000313" key="1">
    <source>
        <dbReference type="EMBL" id="MBW4547854.1"/>
    </source>
</evidence>
<dbReference type="InterPro" id="IPR005368">
    <property type="entry name" value="UPF0175"/>
</dbReference>
<organism evidence="1 2">
    <name type="scientific">Symplocastrum torsivum CPER-KK1</name>
    <dbReference type="NCBI Taxonomy" id="450513"/>
    <lineage>
        <taxon>Bacteria</taxon>
        <taxon>Bacillati</taxon>
        <taxon>Cyanobacteriota</taxon>
        <taxon>Cyanophyceae</taxon>
        <taxon>Oscillatoriophycideae</taxon>
        <taxon>Oscillatoriales</taxon>
        <taxon>Microcoleaceae</taxon>
        <taxon>Symplocastrum</taxon>
    </lineage>
</organism>
<accession>A0A951PS46</accession>
<comment type="caution">
    <text evidence="1">The sequence shown here is derived from an EMBL/GenBank/DDBJ whole genome shotgun (WGS) entry which is preliminary data.</text>
</comment>